<dbReference type="Proteomes" id="UP000824120">
    <property type="component" value="Chromosome 3"/>
</dbReference>
<reference evidence="5 6" key="1">
    <citation type="submission" date="2020-09" db="EMBL/GenBank/DDBJ databases">
        <title>De no assembly of potato wild relative species, Solanum commersonii.</title>
        <authorList>
            <person name="Cho K."/>
        </authorList>
    </citation>
    <scope>NUCLEOTIDE SEQUENCE [LARGE SCALE GENOMIC DNA]</scope>
    <source>
        <strain evidence="5">LZ3.2</strain>
        <tissue evidence="5">Leaf</tissue>
    </source>
</reference>
<dbReference type="Pfam" id="PF08263">
    <property type="entry name" value="LRRNT_2"/>
    <property type="match status" value="1"/>
</dbReference>
<gene>
    <name evidence="5" type="ORF">H5410_018646</name>
</gene>
<sequence length="110" mass="12323">MLLSVVLATKLSCTYEATSATLRNETDMRALLEFKSHITEDYLAIFDSWNGSPHFCHWHGVTCGIKHQRVTHLNLKGKRLAGSISPFIGNLSFLNSLDLSDNSFRGEIPE</sequence>
<dbReference type="PANTHER" id="PTHR48060">
    <property type="entry name" value="DNA DAMAGE-REPAIR/TOLERATION PROTEIN DRT100"/>
    <property type="match status" value="1"/>
</dbReference>
<dbReference type="Gene3D" id="3.80.10.10">
    <property type="entry name" value="Ribonuclease Inhibitor"/>
    <property type="match status" value="1"/>
</dbReference>
<name>A0A9J6A2I4_SOLCO</name>
<dbReference type="InterPro" id="IPR053211">
    <property type="entry name" value="DNA_repair-toleration"/>
</dbReference>
<keyword evidence="3" id="KW-0677">Repeat</keyword>
<accession>A0A9J6A2I4</accession>
<dbReference type="AlphaFoldDB" id="A0A9J6A2I4"/>
<evidence type="ECO:0000259" key="4">
    <source>
        <dbReference type="Pfam" id="PF08263"/>
    </source>
</evidence>
<evidence type="ECO:0000313" key="5">
    <source>
        <dbReference type="EMBL" id="KAG5618822.1"/>
    </source>
</evidence>
<evidence type="ECO:0000313" key="6">
    <source>
        <dbReference type="Proteomes" id="UP000824120"/>
    </source>
</evidence>
<dbReference type="GO" id="GO:0050832">
    <property type="term" value="P:defense response to fungus"/>
    <property type="evidence" value="ECO:0007669"/>
    <property type="project" value="UniProtKB-ARBA"/>
</dbReference>
<keyword evidence="1" id="KW-0433">Leucine-rich repeat</keyword>
<dbReference type="InterPro" id="IPR032675">
    <property type="entry name" value="LRR_dom_sf"/>
</dbReference>
<dbReference type="InterPro" id="IPR001611">
    <property type="entry name" value="Leu-rich_rpt"/>
</dbReference>
<proteinExistence type="predicted"/>
<dbReference type="InterPro" id="IPR013210">
    <property type="entry name" value="LRR_N_plant-typ"/>
</dbReference>
<evidence type="ECO:0000256" key="3">
    <source>
        <dbReference type="ARBA" id="ARBA00022737"/>
    </source>
</evidence>
<evidence type="ECO:0000256" key="2">
    <source>
        <dbReference type="ARBA" id="ARBA00022729"/>
    </source>
</evidence>
<organism evidence="5 6">
    <name type="scientific">Solanum commersonii</name>
    <name type="common">Commerson's wild potato</name>
    <name type="synonym">Commerson's nightshade</name>
    <dbReference type="NCBI Taxonomy" id="4109"/>
    <lineage>
        <taxon>Eukaryota</taxon>
        <taxon>Viridiplantae</taxon>
        <taxon>Streptophyta</taxon>
        <taxon>Embryophyta</taxon>
        <taxon>Tracheophyta</taxon>
        <taxon>Spermatophyta</taxon>
        <taxon>Magnoliopsida</taxon>
        <taxon>eudicotyledons</taxon>
        <taxon>Gunneridae</taxon>
        <taxon>Pentapetalae</taxon>
        <taxon>asterids</taxon>
        <taxon>lamiids</taxon>
        <taxon>Solanales</taxon>
        <taxon>Solanaceae</taxon>
        <taxon>Solanoideae</taxon>
        <taxon>Solaneae</taxon>
        <taxon>Solanum</taxon>
    </lineage>
</organism>
<dbReference type="PANTHER" id="PTHR48060:SF21">
    <property type="entry name" value="L DOMAIN-LIKE PROTEIN"/>
    <property type="match status" value="1"/>
</dbReference>
<dbReference type="SUPFAM" id="SSF52058">
    <property type="entry name" value="L domain-like"/>
    <property type="match status" value="1"/>
</dbReference>
<dbReference type="EMBL" id="JACXVP010000003">
    <property type="protein sequence ID" value="KAG5618822.1"/>
    <property type="molecule type" value="Genomic_DNA"/>
</dbReference>
<dbReference type="Pfam" id="PF00560">
    <property type="entry name" value="LRR_1"/>
    <property type="match status" value="1"/>
</dbReference>
<keyword evidence="2" id="KW-0732">Signal</keyword>
<protein>
    <recommendedName>
        <fullName evidence="4">Leucine-rich repeat-containing N-terminal plant-type domain-containing protein</fullName>
    </recommendedName>
</protein>
<keyword evidence="6" id="KW-1185">Reference proteome</keyword>
<evidence type="ECO:0000256" key="1">
    <source>
        <dbReference type="ARBA" id="ARBA00022614"/>
    </source>
</evidence>
<comment type="caution">
    <text evidence="5">The sequence shown here is derived from an EMBL/GenBank/DDBJ whole genome shotgun (WGS) entry which is preliminary data.</text>
</comment>
<dbReference type="OrthoDB" id="1303973at2759"/>
<feature type="domain" description="Leucine-rich repeat-containing N-terminal plant-type" evidence="4">
    <location>
        <begin position="25"/>
        <end position="63"/>
    </location>
</feature>